<dbReference type="Proteomes" id="UP000546200">
    <property type="component" value="Unassembled WGS sequence"/>
</dbReference>
<evidence type="ECO:0000313" key="17">
    <source>
        <dbReference type="EMBL" id="MBB5715612.1"/>
    </source>
</evidence>
<evidence type="ECO:0000256" key="14">
    <source>
        <dbReference type="SAM" id="SignalP"/>
    </source>
</evidence>
<proteinExistence type="inferred from homology"/>
<dbReference type="PANTHER" id="PTHR32552:SF81">
    <property type="entry name" value="TONB-DEPENDENT OUTER MEMBRANE RECEPTOR"/>
    <property type="match status" value="1"/>
</dbReference>
<dbReference type="PANTHER" id="PTHR32552">
    <property type="entry name" value="FERRICHROME IRON RECEPTOR-RELATED"/>
    <property type="match status" value="1"/>
</dbReference>
<evidence type="ECO:0000256" key="8">
    <source>
        <dbReference type="ARBA" id="ARBA00023077"/>
    </source>
</evidence>
<keyword evidence="9 11" id="KW-0472">Membrane</keyword>
<keyword evidence="4" id="KW-0410">Iron transport</keyword>
<dbReference type="GO" id="GO:0006826">
    <property type="term" value="P:iron ion transport"/>
    <property type="evidence" value="ECO:0007669"/>
    <property type="project" value="UniProtKB-KW"/>
</dbReference>
<evidence type="ECO:0000256" key="1">
    <source>
        <dbReference type="ARBA" id="ARBA00004571"/>
    </source>
</evidence>
<dbReference type="EMBL" id="JACIJK010000007">
    <property type="protein sequence ID" value="MBB5715612.1"/>
    <property type="molecule type" value="Genomic_DNA"/>
</dbReference>
<gene>
    <name evidence="17" type="ORF">FHS94_002467</name>
</gene>
<dbReference type="AlphaFoldDB" id="A0A7W9EWD6"/>
<accession>A0A7W9EWD6</accession>
<dbReference type="InterPro" id="IPR036942">
    <property type="entry name" value="Beta-barrel_TonB_sf"/>
</dbReference>
<dbReference type="Pfam" id="PF00593">
    <property type="entry name" value="TonB_dep_Rec_b-barrel"/>
    <property type="match status" value="1"/>
</dbReference>
<keyword evidence="6" id="KW-0408">Iron</keyword>
<keyword evidence="7" id="KW-0406">Ion transport</keyword>
<protein>
    <submittedName>
        <fullName evidence="17">Outer membrane receptor protein involved in Fe transport</fullName>
    </submittedName>
</protein>
<dbReference type="InterPro" id="IPR039426">
    <property type="entry name" value="TonB-dep_rcpt-like"/>
</dbReference>
<dbReference type="RefSeq" id="WP_246348592.1">
    <property type="nucleotide sequence ID" value="NZ_JACIJK010000007.1"/>
</dbReference>
<comment type="subcellular location">
    <subcellularLocation>
        <location evidence="1 11">Cell outer membrane</location>
        <topology evidence="1 11">Multi-pass membrane protein</topology>
    </subcellularLocation>
</comment>
<evidence type="ECO:0000256" key="5">
    <source>
        <dbReference type="ARBA" id="ARBA00022692"/>
    </source>
</evidence>
<evidence type="ECO:0000256" key="2">
    <source>
        <dbReference type="ARBA" id="ARBA00022448"/>
    </source>
</evidence>
<keyword evidence="3 11" id="KW-1134">Transmembrane beta strand</keyword>
<evidence type="ECO:0000313" key="18">
    <source>
        <dbReference type="Proteomes" id="UP000546200"/>
    </source>
</evidence>
<dbReference type="InterPro" id="IPR012910">
    <property type="entry name" value="Plug_dom"/>
</dbReference>
<keyword evidence="17" id="KW-0675">Receptor</keyword>
<sequence>MKASRLLASVSGVVIMGLLAGTAAAQTGPVAPASVTSDAVPTGPQTTGTTQGTQAGGGASTNGAGNSYAEDVVVTAQKREQVLIDVPQSVTVIGGEALERQQAFSFQDYAKLVPGLQLAQSNPGEARIVLRGINTGGVAATVATYVDETPFGSSSGQVNSAILAGEFDTFDVARVEVLRGPQGTLYGASSLGGVLKFVTTAPSSSSVEARGRASIEAVDGGDLSYMGSAVVNLPLSSTLAVRASGFYRDYGGYIDSVGTGGSDVARNINGSKSYGGRVSALFKPIDALSIRLTAILQNLNTDAASYVASDPVTLKTLYGGLTQSQYVPEYTNIAYRLYNGAADLDLGFATLTSSTSYSTSKESLRDDLTVQYGALLGLYDDATGPAADLGLIQHTDVERFTQEVRLASPASDTFEWLLGGYYNHEKGAILQRIDVYDQGTLTLSTLLPQLADIFTRSRYEEIAGFANGTLHLGPKFDLTAGGRYSHNDQDANQGGSGLLAPPTLSSASKENVFTWQVAPKFKFNERAALYARAAKGFRPGGPNIVPPNAPTDVRTYRSDSLVSYEVGVKAETPGRQFAIDIAAFHIAWKDIQLFAQIGDFGVNANGGKAKSDGVEFTATMRPTRGYTVSVNGAYTDAKLRDDTDPLIGGRDGDRLPFTPKYAVSVNEDYQWRIAGKTDVYVGGSLRFVGEQTGPYSPTAIALTGRQYRIPSYAVVDLRAGVDFGKFSIEAYAKNLTNSVGKTSVTGEGNVPFGALQTGVIRPRVIGLTLGAGF</sequence>
<keyword evidence="14" id="KW-0732">Signal</keyword>
<feature type="chain" id="PRO_5030810535" evidence="14">
    <location>
        <begin position="26"/>
        <end position="773"/>
    </location>
</feature>
<name>A0A7W9EWD6_9SPHN</name>
<reference evidence="17 18" key="1">
    <citation type="submission" date="2020-08" db="EMBL/GenBank/DDBJ databases">
        <title>Genomic Encyclopedia of Type Strains, Phase IV (KMG-IV): sequencing the most valuable type-strain genomes for metagenomic binning, comparative biology and taxonomic classification.</title>
        <authorList>
            <person name="Goeker M."/>
        </authorList>
    </citation>
    <scope>NUCLEOTIDE SEQUENCE [LARGE SCALE GENOMIC DNA]</scope>
    <source>
        <strain evidence="17 18">DSM 100044</strain>
    </source>
</reference>
<feature type="compositionally biased region" description="Low complexity" evidence="13">
    <location>
        <begin position="41"/>
        <end position="53"/>
    </location>
</feature>
<feature type="region of interest" description="Disordered" evidence="13">
    <location>
        <begin position="32"/>
        <end position="64"/>
    </location>
</feature>
<evidence type="ECO:0000256" key="6">
    <source>
        <dbReference type="ARBA" id="ARBA00023004"/>
    </source>
</evidence>
<keyword evidence="18" id="KW-1185">Reference proteome</keyword>
<evidence type="ECO:0000256" key="7">
    <source>
        <dbReference type="ARBA" id="ARBA00023065"/>
    </source>
</evidence>
<keyword evidence="5 11" id="KW-0812">Transmembrane</keyword>
<organism evidence="17 18">
    <name type="scientific">Sphingomonas aerophila</name>
    <dbReference type="NCBI Taxonomy" id="1344948"/>
    <lineage>
        <taxon>Bacteria</taxon>
        <taxon>Pseudomonadati</taxon>
        <taxon>Pseudomonadota</taxon>
        <taxon>Alphaproteobacteria</taxon>
        <taxon>Sphingomonadales</taxon>
        <taxon>Sphingomonadaceae</taxon>
        <taxon>Sphingomonas</taxon>
    </lineage>
</organism>
<keyword evidence="2 11" id="KW-0813">Transport</keyword>
<evidence type="ECO:0000256" key="4">
    <source>
        <dbReference type="ARBA" id="ARBA00022496"/>
    </source>
</evidence>
<evidence type="ECO:0000256" key="13">
    <source>
        <dbReference type="SAM" id="MobiDB-lite"/>
    </source>
</evidence>
<dbReference type="InterPro" id="IPR000531">
    <property type="entry name" value="Beta-barrel_TonB"/>
</dbReference>
<evidence type="ECO:0000259" key="15">
    <source>
        <dbReference type="Pfam" id="PF00593"/>
    </source>
</evidence>
<evidence type="ECO:0000256" key="11">
    <source>
        <dbReference type="PROSITE-ProRule" id="PRU01360"/>
    </source>
</evidence>
<comment type="similarity">
    <text evidence="11 12">Belongs to the TonB-dependent receptor family.</text>
</comment>
<keyword evidence="8 12" id="KW-0798">TonB box</keyword>
<keyword evidence="10 11" id="KW-0998">Cell outer membrane</keyword>
<dbReference type="Pfam" id="PF07715">
    <property type="entry name" value="Plug"/>
    <property type="match status" value="1"/>
</dbReference>
<feature type="domain" description="TonB-dependent receptor plug" evidence="16">
    <location>
        <begin position="84"/>
        <end position="194"/>
    </location>
</feature>
<feature type="domain" description="TonB-dependent receptor-like beta-barrel" evidence="15">
    <location>
        <begin position="316"/>
        <end position="735"/>
    </location>
</feature>
<dbReference type="SUPFAM" id="SSF56935">
    <property type="entry name" value="Porins"/>
    <property type="match status" value="1"/>
</dbReference>
<evidence type="ECO:0000256" key="12">
    <source>
        <dbReference type="RuleBase" id="RU003357"/>
    </source>
</evidence>
<evidence type="ECO:0000256" key="9">
    <source>
        <dbReference type="ARBA" id="ARBA00023136"/>
    </source>
</evidence>
<evidence type="ECO:0000256" key="10">
    <source>
        <dbReference type="ARBA" id="ARBA00023237"/>
    </source>
</evidence>
<evidence type="ECO:0000256" key="3">
    <source>
        <dbReference type="ARBA" id="ARBA00022452"/>
    </source>
</evidence>
<dbReference type="PROSITE" id="PS52016">
    <property type="entry name" value="TONB_DEPENDENT_REC_3"/>
    <property type="match status" value="1"/>
</dbReference>
<dbReference type="GO" id="GO:0009279">
    <property type="term" value="C:cell outer membrane"/>
    <property type="evidence" value="ECO:0007669"/>
    <property type="project" value="UniProtKB-SubCell"/>
</dbReference>
<dbReference type="Gene3D" id="2.40.170.20">
    <property type="entry name" value="TonB-dependent receptor, beta-barrel domain"/>
    <property type="match status" value="1"/>
</dbReference>
<evidence type="ECO:0000259" key="16">
    <source>
        <dbReference type="Pfam" id="PF07715"/>
    </source>
</evidence>
<dbReference type="CDD" id="cd01347">
    <property type="entry name" value="ligand_gated_channel"/>
    <property type="match status" value="1"/>
</dbReference>
<comment type="caution">
    <text evidence="17">The sequence shown here is derived from an EMBL/GenBank/DDBJ whole genome shotgun (WGS) entry which is preliminary data.</text>
</comment>
<feature type="signal peptide" evidence="14">
    <location>
        <begin position="1"/>
        <end position="25"/>
    </location>
</feature>